<dbReference type="EMBL" id="VIRS01000050">
    <property type="protein sequence ID" value="TQS39972.1"/>
    <property type="molecule type" value="Genomic_DNA"/>
</dbReference>
<evidence type="ECO:0000256" key="1">
    <source>
        <dbReference type="SAM" id="MobiDB-lite"/>
    </source>
</evidence>
<keyword evidence="3" id="KW-1185">Reference proteome</keyword>
<evidence type="ECO:0000313" key="3">
    <source>
        <dbReference type="Proteomes" id="UP000317982"/>
    </source>
</evidence>
<dbReference type="InParanoid" id="A0A545AF64"/>
<accession>A0A545AF64</accession>
<dbReference type="RefSeq" id="WP_142709598.1">
    <property type="nucleotide sequence ID" value="NZ_VIRS01000050.1"/>
</dbReference>
<dbReference type="OrthoDB" id="5191822at2"/>
<gene>
    <name evidence="2" type="ORF">FL583_37110</name>
</gene>
<organism evidence="2 3">
    <name type="scientific">Cryptosporangium phraense</name>
    <dbReference type="NCBI Taxonomy" id="2593070"/>
    <lineage>
        <taxon>Bacteria</taxon>
        <taxon>Bacillati</taxon>
        <taxon>Actinomycetota</taxon>
        <taxon>Actinomycetes</taxon>
        <taxon>Cryptosporangiales</taxon>
        <taxon>Cryptosporangiaceae</taxon>
        <taxon>Cryptosporangium</taxon>
    </lineage>
</organism>
<dbReference type="Proteomes" id="UP000317982">
    <property type="component" value="Unassembled WGS sequence"/>
</dbReference>
<name>A0A545AF64_9ACTN</name>
<comment type="caution">
    <text evidence="2">The sequence shown here is derived from an EMBL/GenBank/DDBJ whole genome shotgun (WGS) entry which is preliminary data.</text>
</comment>
<proteinExistence type="predicted"/>
<sequence length="136" mass="14569">MDAQLVATLHRVAAAGGSAIVAAAATESWAAVKARFVEVLGHGHRGREEVQAELLEETNQAIGHAPAGLVDQITHDQESRAQQLLLQAMLVDPSVSEDLQKLIEELNPPPEDPPEEEPPAEQVSVLRPRILGAPWA</sequence>
<protein>
    <submittedName>
        <fullName evidence="2">Uncharacterized protein</fullName>
    </submittedName>
</protein>
<reference evidence="2 3" key="1">
    <citation type="submission" date="2019-07" db="EMBL/GenBank/DDBJ databases">
        <title>Cryptosporangium phraense sp. nov., isolated from plant litter.</title>
        <authorList>
            <person name="Suriyachadkun C."/>
        </authorList>
    </citation>
    <scope>NUCLEOTIDE SEQUENCE [LARGE SCALE GENOMIC DNA]</scope>
    <source>
        <strain evidence="2 3">A-T 5661</strain>
    </source>
</reference>
<dbReference type="AlphaFoldDB" id="A0A545AF64"/>
<evidence type="ECO:0000313" key="2">
    <source>
        <dbReference type="EMBL" id="TQS39972.1"/>
    </source>
</evidence>
<feature type="region of interest" description="Disordered" evidence="1">
    <location>
        <begin position="105"/>
        <end position="136"/>
    </location>
</feature>